<keyword evidence="3" id="KW-1185">Reference proteome</keyword>
<dbReference type="InterPro" id="IPR036291">
    <property type="entry name" value="NAD(P)-bd_dom_sf"/>
</dbReference>
<dbReference type="Proteomes" id="UP000050509">
    <property type="component" value="Unassembled WGS sequence"/>
</dbReference>
<sequence length="114" mass="11767">MTHPETNPNTVGFIGIGVMGEPMALNLARAGTPLLVWNRTPERCEPLRAAGAQVAASVAEVFERAGTVILMLLNNAATNAVLARGTPDFAQLVAGRTTVNMGPAAPAYARALAA</sequence>
<dbReference type="PANTHER" id="PTHR43060:SF15">
    <property type="entry name" value="3-HYDROXYISOBUTYRATE DEHYDROGENASE-LIKE 1, MITOCHONDRIAL-RELATED"/>
    <property type="match status" value="1"/>
</dbReference>
<comment type="caution">
    <text evidence="2">The sequence shown here is derived from an EMBL/GenBank/DDBJ whole genome shotgun (WGS) entry which is preliminary data.</text>
</comment>
<proteinExistence type="predicted"/>
<dbReference type="SUPFAM" id="SSF51735">
    <property type="entry name" value="NAD(P)-binding Rossmann-fold domains"/>
    <property type="match status" value="1"/>
</dbReference>
<gene>
    <name evidence="2" type="ORF">SE17_20345</name>
</gene>
<protein>
    <submittedName>
        <fullName evidence="2">2-hydroxy-3-oxopropionate reductase</fullName>
    </submittedName>
</protein>
<dbReference type="InterPro" id="IPR006115">
    <property type="entry name" value="6PGDH_NADP-bd"/>
</dbReference>
<dbReference type="PATRIC" id="fig|186479.3.peg.10484"/>
<name>A0A0P9DN92_9CHLR</name>
<dbReference type="Gene3D" id="3.40.50.720">
    <property type="entry name" value="NAD(P)-binding Rossmann-like Domain"/>
    <property type="match status" value="1"/>
</dbReference>
<dbReference type="Pfam" id="PF03446">
    <property type="entry name" value="NAD_binding_2"/>
    <property type="match status" value="1"/>
</dbReference>
<dbReference type="EMBL" id="LJCR01000853">
    <property type="protein sequence ID" value="KPV51586.1"/>
    <property type="molecule type" value="Genomic_DNA"/>
</dbReference>
<accession>A0A0P9DN92</accession>
<dbReference type="GO" id="GO:0050661">
    <property type="term" value="F:NADP binding"/>
    <property type="evidence" value="ECO:0007669"/>
    <property type="project" value="InterPro"/>
</dbReference>
<organism evidence="2 3">
    <name type="scientific">Kouleothrix aurantiaca</name>
    <dbReference type="NCBI Taxonomy" id="186479"/>
    <lineage>
        <taxon>Bacteria</taxon>
        <taxon>Bacillati</taxon>
        <taxon>Chloroflexota</taxon>
        <taxon>Chloroflexia</taxon>
        <taxon>Chloroflexales</taxon>
        <taxon>Roseiflexineae</taxon>
        <taxon>Roseiflexaceae</taxon>
        <taxon>Kouleothrix</taxon>
    </lineage>
</organism>
<evidence type="ECO:0000313" key="3">
    <source>
        <dbReference type="Proteomes" id="UP000050509"/>
    </source>
</evidence>
<dbReference type="PANTHER" id="PTHR43060">
    <property type="entry name" value="3-HYDROXYISOBUTYRATE DEHYDROGENASE-LIKE 1, MITOCHONDRIAL-RELATED"/>
    <property type="match status" value="1"/>
</dbReference>
<reference evidence="2 3" key="1">
    <citation type="submission" date="2015-09" db="EMBL/GenBank/DDBJ databases">
        <title>Draft genome sequence of Kouleothrix aurantiaca JCM 19913.</title>
        <authorList>
            <person name="Hemp J."/>
        </authorList>
    </citation>
    <scope>NUCLEOTIDE SEQUENCE [LARGE SCALE GENOMIC DNA]</scope>
    <source>
        <strain evidence="2 3">COM-B</strain>
    </source>
</reference>
<feature type="domain" description="6-phosphogluconate dehydrogenase NADP-binding" evidence="1">
    <location>
        <begin position="10"/>
        <end position="113"/>
    </location>
</feature>
<evidence type="ECO:0000259" key="1">
    <source>
        <dbReference type="Pfam" id="PF03446"/>
    </source>
</evidence>
<feature type="non-terminal residue" evidence="2">
    <location>
        <position position="114"/>
    </location>
</feature>
<dbReference type="AlphaFoldDB" id="A0A0P9DN92"/>
<evidence type="ECO:0000313" key="2">
    <source>
        <dbReference type="EMBL" id="KPV51586.1"/>
    </source>
</evidence>